<feature type="compositionally biased region" description="Basic and acidic residues" evidence="10">
    <location>
        <begin position="325"/>
        <end position="348"/>
    </location>
</feature>
<evidence type="ECO:0000313" key="13">
    <source>
        <dbReference type="Proteomes" id="UP000230750"/>
    </source>
</evidence>
<dbReference type="Proteomes" id="UP000230750">
    <property type="component" value="Unassembled WGS sequence"/>
</dbReference>
<dbReference type="SUPFAM" id="SSF56112">
    <property type="entry name" value="Protein kinase-like (PK-like)"/>
    <property type="match status" value="1"/>
</dbReference>
<dbReference type="InterPro" id="IPR050117">
    <property type="entry name" value="MAPK"/>
</dbReference>
<feature type="compositionally biased region" description="Low complexity" evidence="10">
    <location>
        <begin position="307"/>
        <end position="322"/>
    </location>
</feature>
<comment type="catalytic activity">
    <reaction evidence="7">
        <text>L-threonyl-[protein] + ATP = O-phospho-L-threonyl-[protein] + ADP + H(+)</text>
        <dbReference type="Rhea" id="RHEA:46608"/>
        <dbReference type="Rhea" id="RHEA-COMP:11060"/>
        <dbReference type="Rhea" id="RHEA-COMP:11605"/>
        <dbReference type="ChEBI" id="CHEBI:15378"/>
        <dbReference type="ChEBI" id="CHEBI:30013"/>
        <dbReference type="ChEBI" id="CHEBI:30616"/>
        <dbReference type="ChEBI" id="CHEBI:61977"/>
        <dbReference type="ChEBI" id="CHEBI:456216"/>
        <dbReference type="EC" id="2.7.11.22"/>
    </reaction>
</comment>
<evidence type="ECO:0000256" key="9">
    <source>
        <dbReference type="PROSITE-ProRule" id="PRU10141"/>
    </source>
</evidence>
<organism evidence="12 13">
    <name type="scientific">Stichopus japonicus</name>
    <name type="common">Sea cucumber</name>
    <dbReference type="NCBI Taxonomy" id="307972"/>
    <lineage>
        <taxon>Eukaryota</taxon>
        <taxon>Metazoa</taxon>
        <taxon>Echinodermata</taxon>
        <taxon>Eleutherozoa</taxon>
        <taxon>Echinozoa</taxon>
        <taxon>Holothuroidea</taxon>
        <taxon>Aspidochirotacea</taxon>
        <taxon>Aspidochirotida</taxon>
        <taxon>Stichopodidae</taxon>
        <taxon>Apostichopus</taxon>
    </lineage>
</organism>
<feature type="compositionally biased region" description="Basic and acidic residues" evidence="10">
    <location>
        <begin position="297"/>
        <end position="306"/>
    </location>
</feature>
<dbReference type="Gene3D" id="3.30.200.20">
    <property type="entry name" value="Phosphorylase Kinase, domain 1"/>
    <property type="match status" value="1"/>
</dbReference>
<keyword evidence="2" id="KW-0723">Serine/threonine-protein kinase</keyword>
<dbReference type="InterPro" id="IPR008271">
    <property type="entry name" value="Ser/Thr_kinase_AS"/>
</dbReference>
<keyword evidence="13" id="KW-1185">Reference proteome</keyword>
<evidence type="ECO:0000256" key="6">
    <source>
        <dbReference type="ARBA" id="ARBA00022840"/>
    </source>
</evidence>
<feature type="compositionally biased region" description="Polar residues" evidence="10">
    <location>
        <begin position="363"/>
        <end position="379"/>
    </location>
</feature>
<evidence type="ECO:0000256" key="10">
    <source>
        <dbReference type="SAM" id="MobiDB-lite"/>
    </source>
</evidence>
<comment type="catalytic activity">
    <reaction evidence="8">
        <text>L-seryl-[protein] + ATP = O-phospho-L-seryl-[protein] + ADP + H(+)</text>
        <dbReference type="Rhea" id="RHEA:17989"/>
        <dbReference type="Rhea" id="RHEA-COMP:9863"/>
        <dbReference type="Rhea" id="RHEA-COMP:11604"/>
        <dbReference type="ChEBI" id="CHEBI:15378"/>
        <dbReference type="ChEBI" id="CHEBI:29999"/>
        <dbReference type="ChEBI" id="CHEBI:30616"/>
        <dbReference type="ChEBI" id="CHEBI:83421"/>
        <dbReference type="ChEBI" id="CHEBI:456216"/>
        <dbReference type="EC" id="2.7.11.22"/>
    </reaction>
</comment>
<feature type="domain" description="Protein kinase" evidence="11">
    <location>
        <begin position="1"/>
        <end position="229"/>
    </location>
</feature>
<dbReference type="SMART" id="SM00220">
    <property type="entry name" value="S_TKc"/>
    <property type="match status" value="1"/>
</dbReference>
<keyword evidence="4 9" id="KW-0547">Nucleotide-binding</keyword>
<feature type="compositionally biased region" description="Low complexity" evidence="10">
    <location>
        <begin position="380"/>
        <end position="389"/>
    </location>
</feature>
<dbReference type="InterPro" id="IPR017441">
    <property type="entry name" value="Protein_kinase_ATP_BS"/>
</dbReference>
<evidence type="ECO:0000313" key="12">
    <source>
        <dbReference type="EMBL" id="PIK40985.1"/>
    </source>
</evidence>
<keyword evidence="5 12" id="KW-0418">Kinase</keyword>
<dbReference type="EMBL" id="MRZV01001064">
    <property type="protein sequence ID" value="PIK40985.1"/>
    <property type="molecule type" value="Genomic_DNA"/>
</dbReference>
<feature type="compositionally biased region" description="Basic and acidic residues" evidence="10">
    <location>
        <begin position="261"/>
        <end position="270"/>
    </location>
</feature>
<dbReference type="PROSITE" id="PS50011">
    <property type="entry name" value="PROTEIN_KINASE_DOM"/>
    <property type="match status" value="1"/>
</dbReference>
<dbReference type="PROSITE" id="PS00107">
    <property type="entry name" value="PROTEIN_KINASE_ATP"/>
    <property type="match status" value="1"/>
</dbReference>
<dbReference type="AlphaFoldDB" id="A0A2G8JZ63"/>
<dbReference type="PROSITE" id="PS00108">
    <property type="entry name" value="PROTEIN_KINASE_ST"/>
    <property type="match status" value="1"/>
</dbReference>
<name>A0A2G8JZ63_STIJA</name>
<dbReference type="EC" id="2.7.11.22" evidence="1"/>
<evidence type="ECO:0000256" key="5">
    <source>
        <dbReference type="ARBA" id="ARBA00022777"/>
    </source>
</evidence>
<feature type="compositionally biased region" description="Basic and acidic residues" evidence="10">
    <location>
        <begin position="277"/>
        <end position="290"/>
    </location>
</feature>
<evidence type="ECO:0000256" key="7">
    <source>
        <dbReference type="ARBA" id="ARBA00047811"/>
    </source>
</evidence>
<sequence length="536" mass="61263">MKAPFTAMEKYENLGLVGEGSYGMVLKCKHKETSQIVAIKKFLESEDDKMVKKIAMREVRMLKIIHRDIKPENILVSKSGIVKLCDFGFARTIAGPGEIYTDYVATRWYRAPELLVGDTNYGKAVDVWAVGCLQAEMLTGEPLFPGDSDIDQLYHIIKCFGNLIQRHKEVFMKNPLFVGMRLPEVRNVEPLERRFPHLTALSITVMKSCLHLDPDQRPSCDQILRHEFFTKDGFYDTFPGELRDKIRKEVEENPLLRILYGDDKGEDDRRRSKKSKKESSHDKSEREKERSRRKHSKEAEKQRRLEQQQQQQHHHQQQQQQQVENNEKHHTQRKESITVIHDHKDKDSSPNIPPINNTPANKVVSSSQSTGHNGTHNHVSPQMSSSQQQTTINLTMGNITSNRGNYTPASYAGPPGLKPNEKMKKTGSNSFFKKTSKASDKTSSHEKTSQFDKLTSGQWRRGSKEEGPSPKLEREVTHLPNLTDSKSSEKQDRKPKKKSQHTTMPQIANLELAHSSMSNHMLSTTSEDKIHNLPAV</sequence>
<reference evidence="12 13" key="1">
    <citation type="journal article" date="2017" name="PLoS Biol.">
        <title>The sea cucumber genome provides insights into morphological evolution and visceral regeneration.</title>
        <authorList>
            <person name="Zhang X."/>
            <person name="Sun L."/>
            <person name="Yuan J."/>
            <person name="Sun Y."/>
            <person name="Gao Y."/>
            <person name="Zhang L."/>
            <person name="Li S."/>
            <person name="Dai H."/>
            <person name="Hamel J.F."/>
            <person name="Liu C."/>
            <person name="Yu Y."/>
            <person name="Liu S."/>
            <person name="Lin W."/>
            <person name="Guo K."/>
            <person name="Jin S."/>
            <person name="Xu P."/>
            <person name="Storey K.B."/>
            <person name="Huan P."/>
            <person name="Zhang T."/>
            <person name="Zhou Y."/>
            <person name="Zhang J."/>
            <person name="Lin C."/>
            <person name="Li X."/>
            <person name="Xing L."/>
            <person name="Huo D."/>
            <person name="Sun M."/>
            <person name="Wang L."/>
            <person name="Mercier A."/>
            <person name="Li F."/>
            <person name="Yang H."/>
            <person name="Xiang J."/>
        </authorList>
    </citation>
    <scope>NUCLEOTIDE SEQUENCE [LARGE SCALE GENOMIC DNA]</scope>
    <source>
        <strain evidence="12">Shaxun</strain>
        <tissue evidence="12">Muscle</tissue>
    </source>
</reference>
<accession>A0A2G8JZ63</accession>
<comment type="caution">
    <text evidence="12">The sequence shown here is derived from an EMBL/GenBank/DDBJ whole genome shotgun (WGS) entry which is preliminary data.</text>
</comment>
<keyword evidence="3" id="KW-0808">Transferase</keyword>
<evidence type="ECO:0000256" key="3">
    <source>
        <dbReference type="ARBA" id="ARBA00022679"/>
    </source>
</evidence>
<dbReference type="InterPro" id="IPR011009">
    <property type="entry name" value="Kinase-like_dom_sf"/>
</dbReference>
<keyword evidence="6 9" id="KW-0067">ATP-binding</keyword>
<feature type="compositionally biased region" description="Polar residues" evidence="10">
    <location>
        <begin position="390"/>
        <end position="408"/>
    </location>
</feature>
<feature type="compositionally biased region" description="Basic and acidic residues" evidence="10">
    <location>
        <begin position="462"/>
        <end position="477"/>
    </location>
</feature>
<evidence type="ECO:0000256" key="2">
    <source>
        <dbReference type="ARBA" id="ARBA00022527"/>
    </source>
</evidence>
<feature type="compositionally biased region" description="Basic and acidic residues" evidence="10">
    <location>
        <begin position="437"/>
        <end position="450"/>
    </location>
</feature>
<feature type="region of interest" description="Disordered" evidence="10">
    <location>
        <begin position="261"/>
        <end position="511"/>
    </location>
</feature>
<proteinExistence type="predicted"/>
<dbReference type="Pfam" id="PF00069">
    <property type="entry name" value="Pkinase"/>
    <property type="match status" value="1"/>
</dbReference>
<evidence type="ECO:0000256" key="8">
    <source>
        <dbReference type="ARBA" id="ARBA00048367"/>
    </source>
</evidence>
<feature type="binding site" evidence="9">
    <location>
        <position position="41"/>
    </location>
    <ligand>
        <name>ATP</name>
        <dbReference type="ChEBI" id="CHEBI:30616"/>
    </ligand>
</feature>
<dbReference type="Gene3D" id="1.10.510.10">
    <property type="entry name" value="Transferase(Phosphotransferase) domain 1"/>
    <property type="match status" value="1"/>
</dbReference>
<evidence type="ECO:0000256" key="1">
    <source>
        <dbReference type="ARBA" id="ARBA00012425"/>
    </source>
</evidence>
<dbReference type="PANTHER" id="PTHR24055">
    <property type="entry name" value="MITOGEN-ACTIVATED PROTEIN KINASE"/>
    <property type="match status" value="1"/>
</dbReference>
<dbReference type="FunFam" id="3.30.200.20:FF:000049">
    <property type="entry name" value="cyclin-dependent kinase-like 1 isoform X1"/>
    <property type="match status" value="1"/>
</dbReference>
<dbReference type="GO" id="GO:0004693">
    <property type="term" value="F:cyclin-dependent protein serine/threonine kinase activity"/>
    <property type="evidence" value="ECO:0007669"/>
    <property type="project" value="UniProtKB-EC"/>
</dbReference>
<dbReference type="InterPro" id="IPR000719">
    <property type="entry name" value="Prot_kinase_dom"/>
</dbReference>
<gene>
    <name evidence="12" type="ORF">BSL78_22172</name>
</gene>
<evidence type="ECO:0000259" key="11">
    <source>
        <dbReference type="PROSITE" id="PS50011"/>
    </source>
</evidence>
<evidence type="ECO:0000256" key="4">
    <source>
        <dbReference type="ARBA" id="ARBA00022741"/>
    </source>
</evidence>
<dbReference type="GO" id="GO:0005524">
    <property type="term" value="F:ATP binding"/>
    <property type="evidence" value="ECO:0007669"/>
    <property type="project" value="UniProtKB-UniRule"/>
</dbReference>
<dbReference type="OrthoDB" id="548217at2759"/>
<protein>
    <recommendedName>
        <fullName evidence="1">cyclin-dependent kinase</fullName>
        <ecNumber evidence="1">2.7.11.22</ecNumber>
    </recommendedName>
</protein>
<dbReference type="FunFam" id="1.10.510.10:FF:000624">
    <property type="entry name" value="Mitogen-activated protein kinase"/>
    <property type="match status" value="1"/>
</dbReference>